<dbReference type="STRING" id="1798491.A3C87_02955"/>
<name>A0A1F6DI04_9BACT</name>
<dbReference type="InterPro" id="IPR035901">
    <property type="entry name" value="GIY-YIG_endonuc_sf"/>
</dbReference>
<dbReference type="AlphaFoldDB" id="A0A1F6DI04"/>
<reference evidence="3 4" key="1">
    <citation type="journal article" date="2016" name="Nat. Commun.">
        <title>Thousands of microbial genomes shed light on interconnected biogeochemical processes in an aquifer system.</title>
        <authorList>
            <person name="Anantharaman K."/>
            <person name="Brown C.T."/>
            <person name="Hug L.A."/>
            <person name="Sharon I."/>
            <person name="Castelle C.J."/>
            <person name="Probst A.J."/>
            <person name="Thomas B.C."/>
            <person name="Singh A."/>
            <person name="Wilkins M.J."/>
            <person name="Karaoz U."/>
            <person name="Brodie E.L."/>
            <person name="Williams K.H."/>
            <person name="Hubbard S.S."/>
            <person name="Banfield J.F."/>
        </authorList>
    </citation>
    <scope>NUCLEOTIDE SEQUENCE [LARGE SCALE GENOMIC DNA]</scope>
</reference>
<feature type="domain" description="GIY-YIG" evidence="2">
    <location>
        <begin position="4"/>
        <end position="80"/>
    </location>
</feature>
<dbReference type="PANTHER" id="PTHR34477:SF1">
    <property type="entry name" value="UPF0213 PROTEIN YHBQ"/>
    <property type="match status" value="1"/>
</dbReference>
<comment type="caution">
    <text evidence="3">The sequence shown here is derived from an EMBL/GenBank/DDBJ whole genome shotgun (WGS) entry which is preliminary data.</text>
</comment>
<dbReference type="InterPro" id="IPR050190">
    <property type="entry name" value="UPF0213_domain"/>
</dbReference>
<dbReference type="CDD" id="cd10456">
    <property type="entry name" value="GIY-YIG_UPF0213"/>
    <property type="match status" value="1"/>
</dbReference>
<evidence type="ECO:0000256" key="1">
    <source>
        <dbReference type="ARBA" id="ARBA00007435"/>
    </source>
</evidence>
<evidence type="ECO:0000313" key="3">
    <source>
        <dbReference type="EMBL" id="OGG61084.1"/>
    </source>
</evidence>
<comment type="similarity">
    <text evidence="1">Belongs to the UPF0213 family.</text>
</comment>
<dbReference type="PROSITE" id="PS50164">
    <property type="entry name" value="GIY_YIG"/>
    <property type="match status" value="1"/>
</dbReference>
<dbReference type="Pfam" id="PF01541">
    <property type="entry name" value="GIY-YIG"/>
    <property type="match status" value="1"/>
</dbReference>
<protein>
    <recommendedName>
        <fullName evidence="2">GIY-YIG domain-containing protein</fullName>
    </recommendedName>
</protein>
<dbReference type="Proteomes" id="UP000176511">
    <property type="component" value="Unassembled WGS sequence"/>
</dbReference>
<dbReference type="InterPro" id="IPR000305">
    <property type="entry name" value="GIY-YIG_endonuc"/>
</dbReference>
<dbReference type="SUPFAM" id="SSF82771">
    <property type="entry name" value="GIY-YIG endonuclease"/>
    <property type="match status" value="1"/>
</dbReference>
<dbReference type="Gene3D" id="3.40.1440.10">
    <property type="entry name" value="GIY-YIG endonuclease"/>
    <property type="match status" value="1"/>
</dbReference>
<gene>
    <name evidence="3" type="ORF">A3C87_02955</name>
</gene>
<proteinExistence type="inferred from homology"/>
<sequence>MKTAEYFVYILECKDGTLYTGIATDVARRFTEHQSGTGSKYTRAKGVVRVLYQEKAEGRSAASKREIAIKNLTREQKFALAR</sequence>
<dbReference type="PANTHER" id="PTHR34477">
    <property type="entry name" value="UPF0213 PROTEIN YHBQ"/>
    <property type="match status" value="1"/>
</dbReference>
<organism evidence="3 4">
    <name type="scientific">Candidatus Kaiserbacteria bacterium RIFCSPHIGHO2_02_FULL_49_34</name>
    <dbReference type="NCBI Taxonomy" id="1798491"/>
    <lineage>
        <taxon>Bacteria</taxon>
        <taxon>Candidatus Kaiseribacteriota</taxon>
    </lineage>
</organism>
<dbReference type="EMBL" id="MFLE01000025">
    <property type="protein sequence ID" value="OGG61084.1"/>
    <property type="molecule type" value="Genomic_DNA"/>
</dbReference>
<evidence type="ECO:0000259" key="2">
    <source>
        <dbReference type="PROSITE" id="PS50164"/>
    </source>
</evidence>
<accession>A0A1F6DI04</accession>
<evidence type="ECO:0000313" key="4">
    <source>
        <dbReference type="Proteomes" id="UP000176511"/>
    </source>
</evidence>